<name>A0AA40EQJ1_9PEZI</name>
<gene>
    <name evidence="1" type="ORF">B0T18DRAFT_188152</name>
</gene>
<evidence type="ECO:0000313" key="1">
    <source>
        <dbReference type="EMBL" id="KAK0743651.1"/>
    </source>
</evidence>
<keyword evidence="2" id="KW-1185">Reference proteome</keyword>
<evidence type="ECO:0000313" key="2">
    <source>
        <dbReference type="Proteomes" id="UP001172155"/>
    </source>
</evidence>
<dbReference type="Proteomes" id="UP001172155">
    <property type="component" value="Unassembled WGS sequence"/>
</dbReference>
<sequence length="225" mass="25472">MFPASVAPPDGRKISFSRFQLLTWRRGGWAVVVTVVFANSWLNSLPSDLRRFPRQMIRGRSSSVPEPLLILTGVSFLDRSPSVFENPIGNYPSRDFPAEKFEIGSIGKERQTMPTSRCELGDFHPRHVQANVDDQHHTISSRCTQPRIDTRQQQIHPQIQRLEKINHRPDVSFQHSVAAPPPFSFRDVGCLPIPILHALAKHQPPSEGLVVVKRNTSHPAILWKS</sequence>
<protein>
    <submittedName>
        <fullName evidence="1">Uncharacterized protein</fullName>
    </submittedName>
</protein>
<organism evidence="1 2">
    <name type="scientific">Schizothecium vesticola</name>
    <dbReference type="NCBI Taxonomy" id="314040"/>
    <lineage>
        <taxon>Eukaryota</taxon>
        <taxon>Fungi</taxon>
        <taxon>Dikarya</taxon>
        <taxon>Ascomycota</taxon>
        <taxon>Pezizomycotina</taxon>
        <taxon>Sordariomycetes</taxon>
        <taxon>Sordariomycetidae</taxon>
        <taxon>Sordariales</taxon>
        <taxon>Schizotheciaceae</taxon>
        <taxon>Schizothecium</taxon>
    </lineage>
</organism>
<dbReference type="EMBL" id="JAUKUD010000005">
    <property type="protein sequence ID" value="KAK0743651.1"/>
    <property type="molecule type" value="Genomic_DNA"/>
</dbReference>
<accession>A0AA40EQJ1</accession>
<reference evidence="1" key="1">
    <citation type="submission" date="2023-06" db="EMBL/GenBank/DDBJ databases">
        <title>Genome-scale phylogeny and comparative genomics of the fungal order Sordariales.</title>
        <authorList>
            <consortium name="Lawrence Berkeley National Laboratory"/>
            <person name="Hensen N."/>
            <person name="Bonometti L."/>
            <person name="Westerberg I."/>
            <person name="Brannstrom I.O."/>
            <person name="Guillou S."/>
            <person name="Cros-Aarteil S."/>
            <person name="Calhoun S."/>
            <person name="Haridas S."/>
            <person name="Kuo A."/>
            <person name="Mondo S."/>
            <person name="Pangilinan J."/>
            <person name="Riley R."/>
            <person name="LaButti K."/>
            <person name="Andreopoulos B."/>
            <person name="Lipzen A."/>
            <person name="Chen C."/>
            <person name="Yanf M."/>
            <person name="Daum C."/>
            <person name="Ng V."/>
            <person name="Clum A."/>
            <person name="Steindorff A."/>
            <person name="Ohm R."/>
            <person name="Martin F."/>
            <person name="Silar P."/>
            <person name="Natvig D."/>
            <person name="Lalanne C."/>
            <person name="Gautier V."/>
            <person name="Ament-velasquez S.L."/>
            <person name="Kruys A."/>
            <person name="Hutchinson M.I."/>
            <person name="Powell A.J."/>
            <person name="Barry K."/>
            <person name="Miller A.N."/>
            <person name="Grigoriev I.V."/>
            <person name="Debuchy R."/>
            <person name="Gladieux P."/>
            <person name="Thoren M.H."/>
            <person name="Johannesson H."/>
        </authorList>
    </citation>
    <scope>NUCLEOTIDE SEQUENCE</scope>
    <source>
        <strain evidence="1">SMH3187-1</strain>
    </source>
</reference>
<dbReference type="AlphaFoldDB" id="A0AA40EQJ1"/>
<proteinExistence type="predicted"/>
<comment type="caution">
    <text evidence="1">The sequence shown here is derived from an EMBL/GenBank/DDBJ whole genome shotgun (WGS) entry which is preliminary data.</text>
</comment>